<dbReference type="InterPro" id="IPR004119">
    <property type="entry name" value="EcKL"/>
</dbReference>
<dbReference type="InterPro" id="IPR011009">
    <property type="entry name" value="Kinase-like_dom_sf"/>
</dbReference>
<dbReference type="Gene3D" id="3.90.1200.10">
    <property type="match status" value="1"/>
</dbReference>
<dbReference type="SUPFAM" id="SSF56112">
    <property type="entry name" value="Protein kinase-like (PK-like)"/>
    <property type="match status" value="1"/>
</dbReference>
<dbReference type="AlphaFoldDB" id="A0A8S4QY26"/>
<evidence type="ECO:0000259" key="1">
    <source>
        <dbReference type="SMART" id="SM00587"/>
    </source>
</evidence>
<dbReference type="InterPro" id="IPR015897">
    <property type="entry name" value="CHK_kinase-like"/>
</dbReference>
<comment type="caution">
    <text evidence="2">The sequence shown here is derived from an EMBL/GenBank/DDBJ whole genome shotgun (WGS) entry which is preliminary data.</text>
</comment>
<protein>
    <submittedName>
        <fullName evidence="2">Jg7597 protein</fullName>
    </submittedName>
</protein>
<dbReference type="EMBL" id="CAKXAJ010022447">
    <property type="protein sequence ID" value="CAH2227107.1"/>
    <property type="molecule type" value="Genomic_DNA"/>
</dbReference>
<dbReference type="PANTHER" id="PTHR11012:SF48">
    <property type="entry name" value="CHK KINASE-LIKE DOMAIN-CONTAINING PROTEIN-RELATED"/>
    <property type="match status" value="1"/>
</dbReference>
<organism evidence="2 3">
    <name type="scientific">Pararge aegeria aegeria</name>
    <dbReference type="NCBI Taxonomy" id="348720"/>
    <lineage>
        <taxon>Eukaryota</taxon>
        <taxon>Metazoa</taxon>
        <taxon>Ecdysozoa</taxon>
        <taxon>Arthropoda</taxon>
        <taxon>Hexapoda</taxon>
        <taxon>Insecta</taxon>
        <taxon>Pterygota</taxon>
        <taxon>Neoptera</taxon>
        <taxon>Endopterygota</taxon>
        <taxon>Lepidoptera</taxon>
        <taxon>Glossata</taxon>
        <taxon>Ditrysia</taxon>
        <taxon>Papilionoidea</taxon>
        <taxon>Nymphalidae</taxon>
        <taxon>Satyrinae</taxon>
        <taxon>Satyrini</taxon>
        <taxon>Parargina</taxon>
        <taxon>Pararge</taxon>
    </lineage>
</organism>
<proteinExistence type="predicted"/>
<accession>A0A8S4QY26</accession>
<gene>
    <name evidence="2" type="primary">jg7597</name>
    <name evidence="2" type="ORF">PAEG_LOCUS7641</name>
</gene>
<reference evidence="2" key="1">
    <citation type="submission" date="2022-03" db="EMBL/GenBank/DDBJ databases">
        <authorList>
            <person name="Lindestad O."/>
        </authorList>
    </citation>
    <scope>NUCLEOTIDE SEQUENCE</scope>
</reference>
<dbReference type="SMART" id="SM00587">
    <property type="entry name" value="CHK"/>
    <property type="match status" value="1"/>
</dbReference>
<keyword evidence="3" id="KW-1185">Reference proteome</keyword>
<feature type="non-terminal residue" evidence="2">
    <location>
        <position position="1"/>
    </location>
</feature>
<dbReference type="OrthoDB" id="191037at2759"/>
<name>A0A8S4QY26_9NEOP</name>
<evidence type="ECO:0000313" key="3">
    <source>
        <dbReference type="Proteomes" id="UP000838756"/>
    </source>
</evidence>
<dbReference type="Proteomes" id="UP000838756">
    <property type="component" value="Unassembled WGS sequence"/>
</dbReference>
<dbReference type="PANTHER" id="PTHR11012">
    <property type="entry name" value="PROTEIN KINASE-LIKE DOMAIN-CONTAINING"/>
    <property type="match status" value="1"/>
</dbReference>
<sequence>ITADGEKELSLFIKKQIPLEKIKVFDCNVVYRKELFIYTELIKVMTLLQDKAGVPSDDRFKLAKAYKGSSVNALIFENLTKKGFKTYGRLDLPPVKYLELAVKELAKFHGISFVMEHYMPEFYESKIKSINNQFNYNEDWKELMKKVYLYTANLLGGEIKRKIEDFLPIAIDKYPKYDKDQTTVRCCLTHMDYRPNNVLVRESNGEPVEVMVVDFQLMDYGCPLKDFLFFIYASTSREFRAKHLDDLKDLYFETLSRFLKYFELDVDDVYPRKEFEKVYKDWMDYGLIRTLYASVFLFAPDTGLDVSNLSLAELPFNPDRVFEERARGWLEDFIEGGYL</sequence>
<evidence type="ECO:0000313" key="2">
    <source>
        <dbReference type="EMBL" id="CAH2227107.1"/>
    </source>
</evidence>
<feature type="domain" description="CHK kinase-like" evidence="1">
    <location>
        <begin position="74"/>
        <end position="261"/>
    </location>
</feature>
<dbReference type="Pfam" id="PF02958">
    <property type="entry name" value="EcKL"/>
    <property type="match status" value="1"/>
</dbReference>